<dbReference type="EMBL" id="JANPWB010000006">
    <property type="protein sequence ID" value="KAJ1179942.1"/>
    <property type="molecule type" value="Genomic_DNA"/>
</dbReference>
<protein>
    <submittedName>
        <fullName evidence="2">Uncharacterized protein</fullName>
    </submittedName>
</protein>
<feature type="transmembrane region" description="Helical" evidence="1">
    <location>
        <begin position="51"/>
        <end position="71"/>
    </location>
</feature>
<dbReference type="AlphaFoldDB" id="A0AAV7TWH8"/>
<gene>
    <name evidence="2" type="ORF">NDU88_005172</name>
</gene>
<keyword evidence="1" id="KW-0812">Transmembrane</keyword>
<organism evidence="2 3">
    <name type="scientific">Pleurodeles waltl</name>
    <name type="common">Iberian ribbed newt</name>
    <dbReference type="NCBI Taxonomy" id="8319"/>
    <lineage>
        <taxon>Eukaryota</taxon>
        <taxon>Metazoa</taxon>
        <taxon>Chordata</taxon>
        <taxon>Craniata</taxon>
        <taxon>Vertebrata</taxon>
        <taxon>Euteleostomi</taxon>
        <taxon>Amphibia</taxon>
        <taxon>Batrachia</taxon>
        <taxon>Caudata</taxon>
        <taxon>Salamandroidea</taxon>
        <taxon>Salamandridae</taxon>
        <taxon>Pleurodelinae</taxon>
        <taxon>Pleurodeles</taxon>
    </lineage>
</organism>
<evidence type="ECO:0000256" key="1">
    <source>
        <dbReference type="SAM" id="Phobius"/>
    </source>
</evidence>
<keyword evidence="1" id="KW-0472">Membrane</keyword>
<comment type="caution">
    <text evidence="2">The sequence shown here is derived from an EMBL/GenBank/DDBJ whole genome shotgun (WGS) entry which is preliminary data.</text>
</comment>
<keyword evidence="1" id="KW-1133">Transmembrane helix</keyword>
<sequence length="76" mass="8447">MTISLTLSELTGEHARLGYPVAHRHSTMTIIVNRQTSYKLGLLLFDRIQSFIDFVFSIIQLVVTACGMLLLTGPPV</sequence>
<keyword evidence="3" id="KW-1185">Reference proteome</keyword>
<reference evidence="2" key="1">
    <citation type="journal article" date="2022" name="bioRxiv">
        <title>Sequencing and chromosome-scale assembly of the giantPleurodeles waltlgenome.</title>
        <authorList>
            <person name="Brown T."/>
            <person name="Elewa A."/>
            <person name="Iarovenko S."/>
            <person name="Subramanian E."/>
            <person name="Araus A.J."/>
            <person name="Petzold A."/>
            <person name="Susuki M."/>
            <person name="Suzuki K.-i.T."/>
            <person name="Hayashi T."/>
            <person name="Toyoda A."/>
            <person name="Oliveira C."/>
            <person name="Osipova E."/>
            <person name="Leigh N.D."/>
            <person name="Simon A."/>
            <person name="Yun M.H."/>
        </authorList>
    </citation>
    <scope>NUCLEOTIDE SEQUENCE</scope>
    <source>
        <strain evidence="2">20211129_DDA</strain>
        <tissue evidence="2">Liver</tissue>
    </source>
</reference>
<name>A0AAV7TWH8_PLEWA</name>
<dbReference type="Proteomes" id="UP001066276">
    <property type="component" value="Chromosome 3_2"/>
</dbReference>
<evidence type="ECO:0000313" key="3">
    <source>
        <dbReference type="Proteomes" id="UP001066276"/>
    </source>
</evidence>
<evidence type="ECO:0000313" key="2">
    <source>
        <dbReference type="EMBL" id="KAJ1179942.1"/>
    </source>
</evidence>
<accession>A0AAV7TWH8</accession>
<proteinExistence type="predicted"/>